<evidence type="ECO:0000313" key="11">
    <source>
        <dbReference type="EMBL" id="KAK4138712.1"/>
    </source>
</evidence>
<evidence type="ECO:0000256" key="1">
    <source>
        <dbReference type="ARBA" id="ARBA00004141"/>
    </source>
</evidence>
<dbReference type="Gene3D" id="1.20.1740.10">
    <property type="entry name" value="Amino acid/polyamine transporter I"/>
    <property type="match status" value="1"/>
</dbReference>
<feature type="transmembrane region" description="Helical" evidence="8">
    <location>
        <begin position="135"/>
        <end position="155"/>
    </location>
</feature>
<feature type="transmembrane region" description="Helical" evidence="8">
    <location>
        <begin position="347"/>
        <end position="365"/>
    </location>
</feature>
<dbReference type="GO" id="GO:0005774">
    <property type="term" value="C:vacuolar membrane"/>
    <property type="evidence" value="ECO:0007669"/>
    <property type="project" value="TreeGrafter"/>
</dbReference>
<dbReference type="GO" id="GO:0055075">
    <property type="term" value="P:potassium ion homeostasis"/>
    <property type="evidence" value="ECO:0007669"/>
    <property type="project" value="TreeGrafter"/>
</dbReference>
<keyword evidence="12" id="KW-1185">Reference proteome</keyword>
<feature type="domain" description="Amino acid permease/ SLC12A" evidence="9">
    <location>
        <begin position="22"/>
        <end position="483"/>
    </location>
</feature>
<feature type="compositionally biased region" description="Polar residues" evidence="7">
    <location>
        <begin position="605"/>
        <end position="615"/>
    </location>
</feature>
<evidence type="ECO:0000256" key="3">
    <source>
        <dbReference type="ARBA" id="ARBA00022448"/>
    </source>
</evidence>
<feature type="transmembrane region" description="Helical" evidence="8">
    <location>
        <begin position="222"/>
        <end position="241"/>
    </location>
</feature>
<evidence type="ECO:0000256" key="5">
    <source>
        <dbReference type="ARBA" id="ARBA00022989"/>
    </source>
</evidence>
<feature type="transmembrane region" description="Helical" evidence="8">
    <location>
        <begin position="430"/>
        <end position="447"/>
    </location>
</feature>
<reference evidence="11" key="2">
    <citation type="submission" date="2023-05" db="EMBL/GenBank/DDBJ databases">
        <authorList>
            <consortium name="Lawrence Berkeley National Laboratory"/>
            <person name="Steindorff A."/>
            <person name="Hensen N."/>
            <person name="Bonometti L."/>
            <person name="Westerberg I."/>
            <person name="Brannstrom I.O."/>
            <person name="Guillou S."/>
            <person name="Cros-Aarteil S."/>
            <person name="Calhoun S."/>
            <person name="Haridas S."/>
            <person name="Kuo A."/>
            <person name="Mondo S."/>
            <person name="Pangilinan J."/>
            <person name="Riley R."/>
            <person name="Labutti K."/>
            <person name="Andreopoulos B."/>
            <person name="Lipzen A."/>
            <person name="Chen C."/>
            <person name="Yanf M."/>
            <person name="Daum C."/>
            <person name="Ng V."/>
            <person name="Clum A."/>
            <person name="Ohm R."/>
            <person name="Martin F."/>
            <person name="Silar P."/>
            <person name="Natvig D."/>
            <person name="Lalanne C."/>
            <person name="Gautier V."/>
            <person name="Ament-Velasquez S.L."/>
            <person name="Kruys A."/>
            <person name="Hutchinson M.I."/>
            <person name="Powell A.J."/>
            <person name="Barry K."/>
            <person name="Miller A.N."/>
            <person name="Grigoriev I.V."/>
            <person name="Debuchy R."/>
            <person name="Gladieux P."/>
            <person name="Thoren M.H."/>
            <person name="Johannesson H."/>
        </authorList>
    </citation>
    <scope>NUCLEOTIDE SEQUENCE</scope>
    <source>
        <strain evidence="11">CBS 123565</strain>
    </source>
</reference>
<keyword evidence="4 8" id="KW-0812">Transmembrane</keyword>
<feature type="transmembrane region" description="Helical" evidence="8">
    <location>
        <begin position="404"/>
        <end position="424"/>
    </location>
</feature>
<sequence>MEPESLTRRSKLGTVSGVYIPVCLNIISILLFLRFSLILGQVGLLGILGLMLIAYTVDFVTALSLSAIASNGEVKGGGAYYLISRSLGPEFGGSIGLLFYLAQVLNTALNVVGLIDCIKLNFGHAMPQGYWWDYMFGTLALLICTGLCLAGSSIFAKASNALLVVLTVSILSIPLSALAKPAFSDPERGIEFTGASLATLRSNLLPHSAGSEFGGFETFRDLFGILFPATSGIFAGASMSGDLRNPSKAIPAGTLWAMLSTLVAYLLVIFSLASSTTHASFLRNANIIQDTNIWPPIIFAGECATTFFSALMGLIGSAKLMQALARDKLFPGLSPFGKGTRKADEPVVAIFFTYMVAQLAMFANLNQIATLISMGYQMTFFVMNLACFLLKIGSAPNFRPGFKFFSWQTALAGSVLSAAAMFFIDETYATTAVCLLVFLFLMIHYLSPPKHWGDVSQNLIYHQVRKYLLRLKPEHIKFWRPQIILLINNPRRHTRLIQFCNSMKKGSLYILGHVIVTDDFSAGVAEAKLQQAAWTKYISEYSRIKAFVQLTMSPTITWGMRNLILSAGLGGMRPNIVVMGFYNMEELRRSQPARQVPHAPVSPVPAQQSESNPQATVRRRRRGDTSSRLLEGLLPTDAIRTEDMMPVTSYLTILEDLALRYRLNVAIGMGFETLQTPRKDGSNTKKYIDLWPIQMSAALTADGKSVLTTNFDTYTLILQLGYILHTVPAWKKVYNLRVLVFVEYESEVEEERGRVKALLDKLRIDAKVMVFWLASGNLSTYETIVHGHSSNPETENVVNDCLKNEEWWEELQSYRGGPSTPRLQETVSGRRNPFGTQMGSPDIKERRRHSLAQITDFPKKPTVSQLAKLGVSMGIHTQNLPFDVFSSPDSDLGADSDSDSDSLETMVMDEQFNNADSVSGLEDESAAHPLLATIRRRRSFADVFARGPSPRREKKAKRSCPPTPGSYGTMTADRHRGSDSGVGPATAGGSGSEPPRGILKQERPGLSRHSSAMKFSSHLVPQTTITNEDGAGPRIMFAEAATETYIERPAFSRQSSFGRGAGDESRGDEAGMDKKVSFAELGSCVTSPARSRRSSMSKVPDSDGDVSLSISGLLASYKLSEDQDSKNGSTYSTQGLPLSFNDIPGRAQHLILNELMRQSSSDTAVMLTTLPIPAENTCQSEEASLAYLSDVEVLCHGLPPVLLVLSNHMTVTVSL</sequence>
<dbReference type="PANTHER" id="PTHR11827:SF72">
    <property type="entry name" value="GH08340P"/>
    <property type="match status" value="1"/>
</dbReference>
<dbReference type="InterPro" id="IPR004842">
    <property type="entry name" value="SLC12A_fam"/>
</dbReference>
<feature type="region of interest" description="Disordered" evidence="7">
    <location>
        <begin position="943"/>
        <end position="1007"/>
    </location>
</feature>
<feature type="transmembrane region" description="Helical" evidence="8">
    <location>
        <begin position="253"/>
        <end position="273"/>
    </location>
</feature>
<evidence type="ECO:0008006" key="13">
    <source>
        <dbReference type="Google" id="ProtNLM"/>
    </source>
</evidence>
<feature type="transmembrane region" description="Helical" evidence="8">
    <location>
        <begin position="162"/>
        <end position="179"/>
    </location>
</feature>
<protein>
    <recommendedName>
        <fullName evidence="13">Cation chloride cotransporter</fullName>
    </recommendedName>
</protein>
<dbReference type="EMBL" id="MU853401">
    <property type="protein sequence ID" value="KAK4138712.1"/>
    <property type="molecule type" value="Genomic_DNA"/>
</dbReference>
<evidence type="ECO:0000256" key="7">
    <source>
        <dbReference type="SAM" id="MobiDB-lite"/>
    </source>
</evidence>
<comment type="subcellular location">
    <subcellularLocation>
        <location evidence="1">Membrane</location>
        <topology evidence="1">Multi-pass membrane protein</topology>
    </subcellularLocation>
</comment>
<evidence type="ECO:0000256" key="8">
    <source>
        <dbReference type="SAM" id="Phobius"/>
    </source>
</evidence>
<dbReference type="InterPro" id="IPR004841">
    <property type="entry name" value="AA-permease/SLC12A_dom"/>
</dbReference>
<feature type="transmembrane region" description="Helical" evidence="8">
    <location>
        <begin position="371"/>
        <end position="392"/>
    </location>
</feature>
<dbReference type="GO" id="GO:0015379">
    <property type="term" value="F:potassium:chloride symporter activity"/>
    <property type="evidence" value="ECO:0007669"/>
    <property type="project" value="TreeGrafter"/>
</dbReference>
<feature type="region of interest" description="Disordered" evidence="7">
    <location>
        <begin position="1049"/>
        <end position="1074"/>
    </location>
</feature>
<feature type="compositionally biased region" description="Basic and acidic residues" evidence="7">
    <location>
        <begin position="1061"/>
        <end position="1074"/>
    </location>
</feature>
<evidence type="ECO:0000256" key="2">
    <source>
        <dbReference type="ARBA" id="ARBA00010593"/>
    </source>
</evidence>
<feature type="region of interest" description="Disordered" evidence="7">
    <location>
        <begin position="813"/>
        <end position="841"/>
    </location>
</feature>
<feature type="transmembrane region" description="Helical" evidence="8">
    <location>
        <begin position="45"/>
        <end position="70"/>
    </location>
</feature>
<name>A0AAN6ZHK9_9PEZI</name>
<feature type="domain" description="SLC12A transporter C-terminal" evidence="10">
    <location>
        <begin position="1148"/>
        <end position="1211"/>
    </location>
</feature>
<dbReference type="Pfam" id="PF03522">
    <property type="entry name" value="SLC12"/>
    <property type="match status" value="2"/>
</dbReference>
<dbReference type="InterPro" id="IPR018491">
    <property type="entry name" value="SLC12_C"/>
</dbReference>
<evidence type="ECO:0000313" key="12">
    <source>
        <dbReference type="Proteomes" id="UP001304895"/>
    </source>
</evidence>
<feature type="region of interest" description="Disordered" evidence="7">
    <location>
        <begin position="592"/>
        <end position="626"/>
    </location>
</feature>
<feature type="domain" description="SLC12A transporter C-terminal" evidence="10">
    <location>
        <begin position="495"/>
        <end position="582"/>
    </location>
</feature>
<dbReference type="Pfam" id="PF00324">
    <property type="entry name" value="AA_permease"/>
    <property type="match status" value="1"/>
</dbReference>
<gene>
    <name evidence="11" type="ORF">BT67DRAFT_446764</name>
</gene>
<feature type="transmembrane region" description="Helical" evidence="8">
    <location>
        <begin position="293"/>
        <end position="316"/>
    </location>
</feature>
<keyword evidence="3" id="KW-0813">Transport</keyword>
<feature type="transmembrane region" description="Helical" evidence="8">
    <location>
        <begin position="12"/>
        <end position="33"/>
    </location>
</feature>
<dbReference type="FunFam" id="1.20.1740.10:FF:000013">
    <property type="entry name" value="Solute carrier family 12 member"/>
    <property type="match status" value="1"/>
</dbReference>
<organism evidence="11 12">
    <name type="scientific">Trichocladium antarcticum</name>
    <dbReference type="NCBI Taxonomy" id="1450529"/>
    <lineage>
        <taxon>Eukaryota</taxon>
        <taxon>Fungi</taxon>
        <taxon>Dikarya</taxon>
        <taxon>Ascomycota</taxon>
        <taxon>Pezizomycotina</taxon>
        <taxon>Sordariomycetes</taxon>
        <taxon>Sordariomycetidae</taxon>
        <taxon>Sordariales</taxon>
        <taxon>Chaetomiaceae</taxon>
        <taxon>Trichocladium</taxon>
    </lineage>
</organism>
<proteinExistence type="inferred from homology"/>
<dbReference type="PANTHER" id="PTHR11827">
    <property type="entry name" value="SOLUTE CARRIER FAMILY 12, CATION COTRANSPORTERS"/>
    <property type="match status" value="1"/>
</dbReference>
<comment type="caution">
    <text evidence="11">The sequence shown here is derived from an EMBL/GenBank/DDBJ whole genome shotgun (WGS) entry which is preliminary data.</text>
</comment>
<dbReference type="GO" id="GO:0034486">
    <property type="term" value="P:vacuolar transmembrane transport"/>
    <property type="evidence" value="ECO:0007669"/>
    <property type="project" value="TreeGrafter"/>
</dbReference>
<evidence type="ECO:0000256" key="6">
    <source>
        <dbReference type="ARBA" id="ARBA00023136"/>
    </source>
</evidence>
<dbReference type="GO" id="GO:0006884">
    <property type="term" value="P:cell volume homeostasis"/>
    <property type="evidence" value="ECO:0007669"/>
    <property type="project" value="TreeGrafter"/>
</dbReference>
<dbReference type="GO" id="GO:0055064">
    <property type="term" value="P:chloride ion homeostasis"/>
    <property type="evidence" value="ECO:0007669"/>
    <property type="project" value="TreeGrafter"/>
</dbReference>
<dbReference type="Proteomes" id="UP001304895">
    <property type="component" value="Unassembled WGS sequence"/>
</dbReference>
<evidence type="ECO:0000259" key="9">
    <source>
        <dbReference type="Pfam" id="PF00324"/>
    </source>
</evidence>
<evidence type="ECO:0000259" key="10">
    <source>
        <dbReference type="Pfam" id="PF03522"/>
    </source>
</evidence>
<keyword evidence="5 8" id="KW-1133">Transmembrane helix</keyword>
<comment type="similarity">
    <text evidence="2">Belongs to the SLC12A transporter family.</text>
</comment>
<keyword evidence="6 8" id="KW-0472">Membrane</keyword>
<accession>A0AAN6ZHK9</accession>
<reference evidence="11" key="1">
    <citation type="journal article" date="2023" name="Mol. Phylogenet. Evol.">
        <title>Genome-scale phylogeny and comparative genomics of the fungal order Sordariales.</title>
        <authorList>
            <person name="Hensen N."/>
            <person name="Bonometti L."/>
            <person name="Westerberg I."/>
            <person name="Brannstrom I.O."/>
            <person name="Guillou S."/>
            <person name="Cros-Aarteil S."/>
            <person name="Calhoun S."/>
            <person name="Haridas S."/>
            <person name="Kuo A."/>
            <person name="Mondo S."/>
            <person name="Pangilinan J."/>
            <person name="Riley R."/>
            <person name="LaButti K."/>
            <person name="Andreopoulos B."/>
            <person name="Lipzen A."/>
            <person name="Chen C."/>
            <person name="Yan M."/>
            <person name="Daum C."/>
            <person name="Ng V."/>
            <person name="Clum A."/>
            <person name="Steindorff A."/>
            <person name="Ohm R.A."/>
            <person name="Martin F."/>
            <person name="Silar P."/>
            <person name="Natvig D.O."/>
            <person name="Lalanne C."/>
            <person name="Gautier V."/>
            <person name="Ament-Velasquez S.L."/>
            <person name="Kruys A."/>
            <person name="Hutchinson M.I."/>
            <person name="Powell A.J."/>
            <person name="Barry K."/>
            <person name="Miller A.N."/>
            <person name="Grigoriev I.V."/>
            <person name="Debuchy R."/>
            <person name="Gladieux P."/>
            <person name="Hiltunen Thoren M."/>
            <person name="Johannesson H."/>
        </authorList>
    </citation>
    <scope>NUCLEOTIDE SEQUENCE</scope>
    <source>
        <strain evidence="11">CBS 123565</strain>
    </source>
</reference>
<feature type="transmembrane region" description="Helical" evidence="8">
    <location>
        <begin position="91"/>
        <end position="115"/>
    </location>
</feature>
<feature type="compositionally biased region" description="Polar residues" evidence="7">
    <location>
        <begin position="821"/>
        <end position="839"/>
    </location>
</feature>
<dbReference type="AlphaFoldDB" id="A0AAN6ZHK9"/>
<evidence type="ECO:0000256" key="4">
    <source>
        <dbReference type="ARBA" id="ARBA00022692"/>
    </source>
</evidence>